<dbReference type="InterPro" id="IPR025361">
    <property type="entry name" value="DUF4265"/>
</dbReference>
<organism evidence="1 2">
    <name type="scientific">Flavobacterium agricola</name>
    <dbReference type="NCBI Taxonomy" id="2870839"/>
    <lineage>
        <taxon>Bacteria</taxon>
        <taxon>Pseudomonadati</taxon>
        <taxon>Bacteroidota</taxon>
        <taxon>Flavobacteriia</taxon>
        <taxon>Flavobacteriales</taxon>
        <taxon>Flavobacteriaceae</taxon>
        <taxon>Flavobacterium</taxon>
    </lineage>
</organism>
<keyword evidence="2" id="KW-1185">Reference proteome</keyword>
<dbReference type="RefSeq" id="WP_264434119.1">
    <property type="nucleotide sequence ID" value="NZ_CP081495.1"/>
</dbReference>
<name>A0ABY6LZE2_9FLAO</name>
<dbReference type="EMBL" id="CP081495">
    <property type="protein sequence ID" value="UYW01646.1"/>
    <property type="molecule type" value="Genomic_DNA"/>
</dbReference>
<protein>
    <submittedName>
        <fullName evidence="1">DUF4265 domain-containing protein</fullName>
    </submittedName>
</protein>
<sequence length="166" mass="19008">MEQENFREVIFQYQSNITNEEVNEALWAEVINAEDGVFMLYSIPLHGFLIAPGDIFVAVEEEIEGETHFVFDHVTNYSGNSVIQVIIPYEDNSTEVEQTLNTLTEKNCHIEKISDNIILLAVPFEVNYQEVKQVIEALAISEMIDYAEPIISDKHQEDIEEAQLNN</sequence>
<proteinExistence type="predicted"/>
<accession>A0ABY6LZE2</accession>
<evidence type="ECO:0000313" key="2">
    <source>
        <dbReference type="Proteomes" id="UP001163328"/>
    </source>
</evidence>
<dbReference type="Pfam" id="PF14085">
    <property type="entry name" value="DUF4265"/>
    <property type="match status" value="1"/>
</dbReference>
<dbReference type="Proteomes" id="UP001163328">
    <property type="component" value="Chromosome"/>
</dbReference>
<reference evidence="1" key="1">
    <citation type="submission" date="2021-08" db="EMBL/GenBank/DDBJ databases">
        <title>Flavobacterium sp. strain CC-SYL302.</title>
        <authorList>
            <person name="Lin S.-Y."/>
            <person name="Lee T.-H."/>
            <person name="Young C.-C."/>
        </authorList>
    </citation>
    <scope>NUCLEOTIDE SEQUENCE</scope>
    <source>
        <strain evidence="1">CC-SYL302</strain>
    </source>
</reference>
<gene>
    <name evidence="1" type="ORF">K5I29_01595</name>
</gene>
<evidence type="ECO:0000313" key="1">
    <source>
        <dbReference type="EMBL" id="UYW01646.1"/>
    </source>
</evidence>